<keyword evidence="1" id="KW-0175">Coiled coil</keyword>
<dbReference type="InterPro" id="IPR036691">
    <property type="entry name" value="Endo/exonu/phosph_ase_sf"/>
</dbReference>
<feature type="domain" description="Reverse transcriptase" evidence="3">
    <location>
        <begin position="459"/>
        <end position="737"/>
    </location>
</feature>
<dbReference type="CDD" id="cd01650">
    <property type="entry name" value="RT_nLTR_like"/>
    <property type="match status" value="1"/>
</dbReference>
<dbReference type="GO" id="GO:0003676">
    <property type="term" value="F:nucleic acid binding"/>
    <property type="evidence" value="ECO:0007669"/>
    <property type="project" value="InterPro"/>
</dbReference>
<feature type="region of interest" description="Disordered" evidence="2">
    <location>
        <begin position="1"/>
        <end position="32"/>
    </location>
</feature>
<dbReference type="SUPFAM" id="SSF56672">
    <property type="entry name" value="DNA/RNA polymerases"/>
    <property type="match status" value="1"/>
</dbReference>
<keyword evidence="5" id="KW-0548">Nucleotidyltransferase</keyword>
<feature type="coiled-coil region" evidence="1">
    <location>
        <begin position="950"/>
        <end position="977"/>
    </location>
</feature>
<feature type="domain" description="RNase H type-1" evidence="4">
    <location>
        <begin position="1405"/>
        <end position="1513"/>
    </location>
</feature>
<dbReference type="InterPro" id="IPR012337">
    <property type="entry name" value="RNaseH-like_sf"/>
</dbReference>
<dbReference type="GO" id="GO:0003964">
    <property type="term" value="F:RNA-directed DNA polymerase activity"/>
    <property type="evidence" value="ECO:0007669"/>
    <property type="project" value="UniProtKB-KW"/>
</dbReference>
<gene>
    <name evidence="5" type="ORF">PI35.0200c</name>
</gene>
<dbReference type="VEuPathDB" id="FungiDB:PITG_23108"/>
<dbReference type="InterPro" id="IPR036397">
    <property type="entry name" value="RNaseH_sf"/>
</dbReference>
<dbReference type="VEuPathDB" id="FungiDB:PITG_22944"/>
<reference evidence="5" key="1">
    <citation type="journal article" date="2005" name="Proc. Natl. Acad. Sci. U.S.A.">
        <title>An ancestral oomycete locus contains late blight avirulence gene Avr3a, encoding a protein that is recognized in the host cytoplasm.</title>
        <authorList>
            <person name="Armstrong M.R."/>
            <person name="Whisson S.C."/>
            <person name="Pritchard L."/>
            <person name="Bos J.I.B."/>
            <person name="Venter E."/>
            <person name="Avrova A.O."/>
            <person name="Rehmany A.P."/>
            <person name="Bohme U."/>
            <person name="Brooks K."/>
            <person name="Cherevach I."/>
            <person name="Hamlin N."/>
            <person name="White B."/>
            <person name="Fraser A."/>
            <person name="Lord A."/>
            <person name="Quail M.A."/>
            <person name="Churcher C."/>
            <person name="Hall N."/>
            <person name="Berriman M."/>
            <person name="Kamoun S."/>
            <person name="Beyon J.L."/>
            <person name="Birch P.R.J."/>
        </authorList>
    </citation>
    <scope>NUCLEOTIDE SEQUENCE</scope>
</reference>
<dbReference type="InterPro" id="IPR000477">
    <property type="entry name" value="RT_dom"/>
</dbReference>
<dbReference type="SUPFAM" id="SSF53098">
    <property type="entry name" value="Ribonuclease H-like"/>
    <property type="match status" value="1"/>
</dbReference>
<feature type="coiled-coil region" evidence="1">
    <location>
        <begin position="360"/>
        <end position="387"/>
    </location>
</feature>
<dbReference type="CDD" id="cd09076">
    <property type="entry name" value="L1-EN"/>
    <property type="match status" value="1"/>
</dbReference>
<evidence type="ECO:0000256" key="2">
    <source>
        <dbReference type="SAM" id="MobiDB-lite"/>
    </source>
</evidence>
<dbReference type="PROSITE" id="PS50878">
    <property type="entry name" value="RT_POL"/>
    <property type="match status" value="1"/>
</dbReference>
<dbReference type="Gene3D" id="3.60.10.10">
    <property type="entry name" value="Endonuclease/exonuclease/phosphatase"/>
    <property type="match status" value="1"/>
</dbReference>
<dbReference type="Pfam" id="PF00078">
    <property type="entry name" value="RVT_1"/>
    <property type="match status" value="1"/>
</dbReference>
<dbReference type="InterPro" id="IPR002156">
    <property type="entry name" value="RNaseH_domain"/>
</dbReference>
<keyword evidence="5" id="KW-0808">Transferase</keyword>
<sequence>METSSTTTRGRQNTRDGDLQRKRDGAAQRVSGAVLTSREGVTREGGQGHLSQYAAMWGFKRTCSTILSLWASGADRRAGVAILLNPYGAVKDLKRWGEEYWSEHLVMATGSIQGKRHLFINIYAPSHGPGRIRFFDRLRYIRFPDDHTLVCGGDFNCVVGAEMDRRGTGSKEDIGARALRSFIQENALVDTGESNMPVEATDHEMLQYARLHHTHRHTAADGTKGSSRIDRWYISNKDWKQVRGVTTDEGICDSDHRGVLLEIHYPKGPVQVKKRVAVYPPPEYVKAATKDMIDKRLQEWGNNRDHFTSGAAAEAWDKFKENMKREMTQLKQSARKRMTGGFRQRIRRLKRKLHAGGGERIEDEQQMKEWAAELKNLQAQRRATKRRGLINKGAWSSKASTKYFFNRICTKYGDNIIPTLARADGALKRGACGPDNIGNEWYRDNAERLVPILTKQFNIFMEEGKTPKSFKEAYIFSTSKGGDTSNGLNYRPIALLNTDYKIFTRILAWRVRVHFTKLVHPTQYGFIPGRQIHEAIDLLEATKLAAKGTEVYDRAQVLLLDFAKAYDSLDREFLHQVLEAKGFPPKFREIVRTTHEATTVQFMANGSLSRALEVTSGIRQGCPLAPLLFILAVDLLYDAVQNDQDLEGVRLQKGADGEESRVAGYADDTAIYIAHSSMQKAALGVVSRFSNVSGLRLNLKKSVAVKLGRFTSATDRAAGDEEPVAEVNEIRYLGHITGPDDTTVSAWTKAFAALTARLALAVEKTNSVQERAPIAAAIIIPKLLYVARHAWPNKKLTQEADWRIRNFVWNSSFAKPDIPPRGWIQTAVAELSPKKGGIGIPNIRTELVAMAATTVEKWATALTKRTQVAGTLLQSKEGLQIGHIIPTQAAGKLKWKEGLWATGAPMVATVFAPEETDLDHKEEVELRKEMKHEMGLTTRWDKRGLMCQIESRLLGLMKEAKKRREELRGELIHSEVLEQDYQQLRLRDARGEKQKWTSYRRLLDGHKVQKIKDIIKVEHVGHGKVLMTPQTVELPMESRQAHLLREIALSLLAQFPELISKPDEENKLRVKHTLDDQHHRFWVEQSTGEDKLYHKWAFEEQEVSKGGSFAATEANIAALLQTRKEAVWVAPHPALTHMRPLWMGKRRWSRARRDYKRVIAKRRHDRVAQAQELLTNKLANEHKELHRALTELTWKHVQRLHGVTPYQKQNIVRMKMGRLRLWNGTSHDYACVGARCAKSSAHGQAHLLWQCPDARAIGSTMLELWGMPALEGEAEHDKEAIQDIFALKLSKLPAWLIEWGNEQQDERWNEMHEVAGAVWTMGCATMITALWRWKVAERYPDGNSRPEEVAEIQRTGERMKEVLLRYRAGLFPLTARSYKKHTVVERIRRQWADVRMTAGSRDRTNERVLLGFFDGGSRGNPGPGGSGSVLVEWEKEEETYEVVWAAATSLSSRHMTNNVAEFVGLQRLLAEAVAKQWSGMHVIGDSAMILGLLKRRREPKVKSLSTGINWRGS</sequence>
<name>Q572K4_PHYIN</name>
<keyword evidence="5" id="KW-0695">RNA-directed DNA polymerase</keyword>
<dbReference type="InterPro" id="IPR043502">
    <property type="entry name" value="DNA/RNA_pol_sf"/>
</dbReference>
<dbReference type="PROSITE" id="PS50879">
    <property type="entry name" value="RNASE_H_1"/>
    <property type="match status" value="1"/>
</dbReference>
<feature type="compositionally biased region" description="Polar residues" evidence="2">
    <location>
        <begin position="1"/>
        <end position="11"/>
    </location>
</feature>
<dbReference type="VEuPathDB" id="FungiDB:PITG_22991"/>
<evidence type="ECO:0000256" key="1">
    <source>
        <dbReference type="SAM" id="Coils"/>
    </source>
</evidence>
<protein>
    <submittedName>
        <fullName evidence="5">Reverse transcriptase, putative</fullName>
    </submittedName>
</protein>
<evidence type="ECO:0000259" key="3">
    <source>
        <dbReference type="PROSITE" id="PS50878"/>
    </source>
</evidence>
<feature type="compositionally biased region" description="Basic and acidic residues" evidence="2">
    <location>
        <begin position="13"/>
        <end position="26"/>
    </location>
</feature>
<dbReference type="EMBL" id="AJ893356">
    <property type="protein sequence ID" value="CAI72269.1"/>
    <property type="molecule type" value="Genomic_DNA"/>
</dbReference>
<dbReference type="PANTHER" id="PTHR19446">
    <property type="entry name" value="REVERSE TRANSCRIPTASES"/>
    <property type="match status" value="1"/>
</dbReference>
<dbReference type="GO" id="GO:0004523">
    <property type="term" value="F:RNA-DNA hybrid ribonuclease activity"/>
    <property type="evidence" value="ECO:0007669"/>
    <property type="project" value="InterPro"/>
</dbReference>
<evidence type="ECO:0000313" key="5">
    <source>
        <dbReference type="EMBL" id="CAI72269.1"/>
    </source>
</evidence>
<dbReference type="Pfam" id="PF13456">
    <property type="entry name" value="RVT_3"/>
    <property type="match status" value="1"/>
</dbReference>
<dbReference type="SUPFAM" id="SSF56219">
    <property type="entry name" value="DNase I-like"/>
    <property type="match status" value="1"/>
</dbReference>
<organism evidence="5">
    <name type="scientific">Phytophthora infestans</name>
    <name type="common">Potato late blight agent</name>
    <name type="synonym">Botrytis infestans</name>
    <dbReference type="NCBI Taxonomy" id="4787"/>
    <lineage>
        <taxon>Eukaryota</taxon>
        <taxon>Sar</taxon>
        <taxon>Stramenopiles</taxon>
        <taxon>Oomycota</taxon>
        <taxon>Peronosporomycetes</taxon>
        <taxon>Peronosporales</taxon>
        <taxon>Peronosporaceae</taxon>
        <taxon>Phytophthora</taxon>
    </lineage>
</organism>
<accession>Q572K4</accession>
<proteinExistence type="predicted"/>
<evidence type="ECO:0000259" key="4">
    <source>
        <dbReference type="PROSITE" id="PS50879"/>
    </source>
</evidence>
<dbReference type="Gene3D" id="3.30.420.10">
    <property type="entry name" value="Ribonuclease H-like superfamily/Ribonuclease H"/>
    <property type="match status" value="1"/>
</dbReference>